<evidence type="ECO:0000313" key="15">
    <source>
        <dbReference type="Proteomes" id="UP000009168"/>
    </source>
</evidence>
<dbReference type="GO" id="GO:0008234">
    <property type="term" value="F:cysteine-type peptidase activity"/>
    <property type="evidence" value="ECO:0007669"/>
    <property type="project" value="InterPro"/>
</dbReference>
<reference evidence="15" key="1">
    <citation type="journal article" date="2006" name="PLoS Biol.">
        <title>Macronuclear genome sequence of the ciliate Tetrahymena thermophila, a model eukaryote.</title>
        <authorList>
            <person name="Eisen J.A."/>
            <person name="Coyne R.S."/>
            <person name="Wu M."/>
            <person name="Wu D."/>
            <person name="Thiagarajan M."/>
            <person name="Wortman J.R."/>
            <person name="Badger J.H."/>
            <person name="Ren Q."/>
            <person name="Amedeo P."/>
            <person name="Jones K.M."/>
            <person name="Tallon L.J."/>
            <person name="Delcher A.L."/>
            <person name="Salzberg S.L."/>
            <person name="Silva J.C."/>
            <person name="Haas B.J."/>
            <person name="Majoros W.H."/>
            <person name="Farzad M."/>
            <person name="Carlton J.M."/>
            <person name="Smith R.K. Jr."/>
            <person name="Garg J."/>
            <person name="Pearlman R.E."/>
            <person name="Karrer K.M."/>
            <person name="Sun L."/>
            <person name="Manning G."/>
            <person name="Elde N.C."/>
            <person name="Turkewitz A.P."/>
            <person name="Asai D.J."/>
            <person name="Wilkes D.E."/>
            <person name="Wang Y."/>
            <person name="Cai H."/>
            <person name="Collins K."/>
            <person name="Stewart B.A."/>
            <person name="Lee S.R."/>
            <person name="Wilamowska K."/>
            <person name="Weinberg Z."/>
            <person name="Ruzzo W.L."/>
            <person name="Wloga D."/>
            <person name="Gaertig J."/>
            <person name="Frankel J."/>
            <person name="Tsao C.-C."/>
            <person name="Gorovsky M.A."/>
            <person name="Keeling P.J."/>
            <person name="Waller R.F."/>
            <person name="Patron N.J."/>
            <person name="Cherry J.M."/>
            <person name="Stover N.A."/>
            <person name="Krieger C.J."/>
            <person name="del Toro C."/>
            <person name="Ryder H.F."/>
            <person name="Williamson S.C."/>
            <person name="Barbeau R.A."/>
            <person name="Hamilton E.P."/>
            <person name="Orias E."/>
        </authorList>
    </citation>
    <scope>NUCLEOTIDE SEQUENCE [LARGE SCALE GENOMIC DNA]</scope>
    <source>
        <strain evidence="15">SB210</strain>
    </source>
</reference>
<dbReference type="RefSeq" id="XP_001023356.1">
    <property type="nucleotide sequence ID" value="XM_001023356.3"/>
</dbReference>
<dbReference type="InterPro" id="IPR014882">
    <property type="entry name" value="CathepsinC_exc"/>
</dbReference>
<feature type="region of interest" description="Disordered" evidence="11">
    <location>
        <begin position="558"/>
        <end position="590"/>
    </location>
</feature>
<evidence type="ECO:0000256" key="12">
    <source>
        <dbReference type="SAM" id="SignalP"/>
    </source>
</evidence>
<proteinExistence type="inferred from homology"/>
<dbReference type="EMBL" id="GG662504">
    <property type="protein sequence ID" value="EAS03111.1"/>
    <property type="molecule type" value="Genomic_DNA"/>
</dbReference>
<dbReference type="GO" id="GO:0006508">
    <property type="term" value="P:proteolysis"/>
    <property type="evidence" value="ECO:0007669"/>
    <property type="project" value="UniProtKB-KW"/>
</dbReference>
<evidence type="ECO:0000259" key="13">
    <source>
        <dbReference type="SMART" id="SM00645"/>
    </source>
</evidence>
<comment type="similarity">
    <text evidence="2">Belongs to the peptidase C1 family.</text>
</comment>
<comment type="cofactor">
    <cofactor evidence="1">
        <name>chloride</name>
        <dbReference type="ChEBI" id="CHEBI:17996"/>
    </cofactor>
</comment>
<evidence type="ECO:0000256" key="2">
    <source>
        <dbReference type="ARBA" id="ARBA00008455"/>
    </source>
</evidence>
<evidence type="ECO:0000256" key="4">
    <source>
        <dbReference type="ARBA" id="ARBA00014709"/>
    </source>
</evidence>
<evidence type="ECO:0000256" key="11">
    <source>
        <dbReference type="SAM" id="MobiDB-lite"/>
    </source>
</evidence>
<dbReference type="Pfam" id="PF00112">
    <property type="entry name" value="Peptidase_C1"/>
    <property type="match status" value="1"/>
</dbReference>
<organism evidence="14 15">
    <name type="scientific">Tetrahymena thermophila (strain SB210)</name>
    <dbReference type="NCBI Taxonomy" id="312017"/>
    <lineage>
        <taxon>Eukaryota</taxon>
        <taxon>Sar</taxon>
        <taxon>Alveolata</taxon>
        <taxon>Ciliophora</taxon>
        <taxon>Intramacronucleata</taxon>
        <taxon>Oligohymenophorea</taxon>
        <taxon>Hymenostomatida</taxon>
        <taxon>Tetrahymenina</taxon>
        <taxon>Tetrahymenidae</taxon>
        <taxon>Tetrahymena</taxon>
    </lineage>
</organism>
<dbReference type="InterPro" id="IPR000169">
    <property type="entry name" value="Pept_cys_AS"/>
</dbReference>
<feature type="region of interest" description="Disordered" evidence="11">
    <location>
        <begin position="194"/>
        <end position="216"/>
    </location>
</feature>
<evidence type="ECO:0000256" key="6">
    <source>
        <dbReference type="ARBA" id="ARBA00029762"/>
    </source>
</evidence>
<comment type="subunit">
    <text evidence="3">Tetramer of heterotrimers consisting of exclusion domain, heavy- and light chains.</text>
</comment>
<dbReference type="SUPFAM" id="SSF54001">
    <property type="entry name" value="Cysteine proteinases"/>
    <property type="match status" value="1"/>
</dbReference>
<dbReference type="eggNOG" id="KOG1543">
    <property type="taxonomic scope" value="Eukaryota"/>
</dbReference>
<dbReference type="InParanoid" id="I7M9Z6"/>
<comment type="function">
    <text evidence="10">Thiol protease. Has dipeptidylpeptidase activity. Active against a broad range of dipeptide substrates composed of both polar and hydrophobic amino acids. Proline cannot occupy the P1 position and arginine cannot occupy the P2 position of the substrate. Can act as both an exopeptidase and endopeptidase. Activates serine proteases such as elastase, cathepsin G and granzymes A and B.</text>
</comment>
<dbReference type="InterPro" id="IPR000668">
    <property type="entry name" value="Peptidase_C1A_C"/>
</dbReference>
<dbReference type="PROSITE" id="PS00139">
    <property type="entry name" value="THIOL_PROTEASE_CYS"/>
    <property type="match status" value="1"/>
</dbReference>
<evidence type="ECO:0000256" key="3">
    <source>
        <dbReference type="ARBA" id="ARBA00011610"/>
    </source>
</evidence>
<dbReference type="Gene3D" id="3.90.70.10">
    <property type="entry name" value="Cysteine proteinases"/>
    <property type="match status" value="1"/>
</dbReference>
<dbReference type="Pfam" id="PF08773">
    <property type="entry name" value="CathepsinC_exc"/>
    <property type="match status" value="1"/>
</dbReference>
<dbReference type="InterPro" id="IPR036496">
    <property type="entry name" value="CathepsinC_exc_dom_sf"/>
</dbReference>
<dbReference type="PANTHER" id="PTHR12411">
    <property type="entry name" value="CYSTEINE PROTEASE FAMILY C1-RELATED"/>
    <property type="match status" value="1"/>
</dbReference>
<dbReference type="HOGENOM" id="CLU_462725_0_0_1"/>
<feature type="compositionally biased region" description="Low complexity" evidence="11">
    <location>
        <begin position="194"/>
        <end position="205"/>
    </location>
</feature>
<feature type="signal peptide" evidence="12">
    <location>
        <begin position="1"/>
        <end position="22"/>
    </location>
</feature>
<dbReference type="OrthoDB" id="640249at2759"/>
<dbReference type="SMART" id="SM00645">
    <property type="entry name" value="Pept_C1"/>
    <property type="match status" value="1"/>
</dbReference>
<evidence type="ECO:0000256" key="9">
    <source>
        <dbReference type="ARBA" id="ARBA00032961"/>
    </source>
</evidence>
<evidence type="ECO:0000256" key="7">
    <source>
        <dbReference type="ARBA" id="ARBA00029779"/>
    </source>
</evidence>
<dbReference type="InterPro" id="IPR013128">
    <property type="entry name" value="Peptidase_C1A"/>
</dbReference>
<keyword evidence="14" id="KW-0378">Hydrolase</keyword>
<protein>
    <recommendedName>
        <fullName evidence="4">Dipeptidyl peptidase 1</fullName>
    </recommendedName>
    <alternativeName>
        <fullName evidence="7">Cathepsin C</fullName>
    </alternativeName>
    <alternativeName>
        <fullName evidence="6">Cathepsin J</fullName>
    </alternativeName>
    <alternativeName>
        <fullName evidence="9">Dipeptidyl peptidase I</fullName>
    </alternativeName>
    <alternativeName>
        <fullName evidence="8">Dipeptidyl transferase</fullName>
    </alternativeName>
</protein>
<name>I7M9Z6_TETTS</name>
<dbReference type="SMR" id="I7M9Z6"/>
<feature type="domain" description="Peptidase C1A papain C-terminal" evidence="13">
    <location>
        <begin position="330"/>
        <end position="556"/>
    </location>
</feature>
<keyword evidence="12" id="KW-0732">Signal</keyword>
<evidence type="ECO:0000256" key="8">
    <source>
        <dbReference type="ARBA" id="ARBA00030778"/>
    </source>
</evidence>
<dbReference type="SUPFAM" id="SSF75001">
    <property type="entry name" value="Dipeptidyl peptidase I (cathepsin C), exclusion domain"/>
    <property type="match status" value="1"/>
</dbReference>
<dbReference type="KEGG" id="tet:TTHERM_00445920"/>
<keyword evidence="14" id="KW-0645">Protease</keyword>
<keyword evidence="5" id="KW-0865">Zymogen</keyword>
<evidence type="ECO:0000256" key="1">
    <source>
        <dbReference type="ARBA" id="ARBA00001923"/>
    </source>
</evidence>
<evidence type="ECO:0000256" key="10">
    <source>
        <dbReference type="ARBA" id="ARBA00045556"/>
    </source>
</evidence>
<dbReference type="FunCoup" id="I7M9Z6">
    <property type="interactions" value="9"/>
</dbReference>
<dbReference type="Gene3D" id="2.40.128.80">
    <property type="entry name" value="Cathepsin C, exclusion domain"/>
    <property type="match status" value="1"/>
</dbReference>
<keyword evidence="15" id="KW-1185">Reference proteome</keyword>
<feature type="compositionally biased region" description="Polar residues" evidence="11">
    <location>
        <begin position="563"/>
        <end position="576"/>
    </location>
</feature>
<gene>
    <name evidence="14" type="ORF">TTHERM_00445920</name>
</gene>
<dbReference type="GeneID" id="7823383"/>
<dbReference type="InterPro" id="IPR038765">
    <property type="entry name" value="Papain-like_cys_pep_sf"/>
</dbReference>
<feature type="compositionally biased region" description="Polar residues" evidence="11">
    <location>
        <begin position="206"/>
        <end position="216"/>
    </location>
</feature>
<dbReference type="OMA" id="MSMMELN"/>
<dbReference type="AlphaFoldDB" id="I7M9Z6"/>
<evidence type="ECO:0000313" key="14">
    <source>
        <dbReference type="EMBL" id="EAS03111.1"/>
    </source>
</evidence>
<feature type="chain" id="PRO_5018554058" description="Dipeptidyl peptidase 1" evidence="12">
    <location>
        <begin position="23"/>
        <end position="590"/>
    </location>
</feature>
<accession>I7M9Z6</accession>
<evidence type="ECO:0000256" key="5">
    <source>
        <dbReference type="ARBA" id="ARBA00023145"/>
    </source>
</evidence>
<feature type="compositionally biased region" description="Basic and acidic residues" evidence="11">
    <location>
        <begin position="577"/>
        <end position="590"/>
    </location>
</feature>
<dbReference type="STRING" id="312017.I7M9Z6"/>
<dbReference type="Proteomes" id="UP000009168">
    <property type="component" value="Unassembled WGS sequence"/>
</dbReference>
<sequence>MVKSRLAAILLLFAVQSLLVQADLPVHCVRSQITGKWLLKEGKVLASSNNKPVSCGHQIPDKAESSNSAMGGVLTEVEREYEVFLDEDFTVRGKEGKGRWTLVYDEGWEIEYNGVKYTHFFKYAKDDSGQYKSVCSQTLVGWFNHIQKKSRGCSQAIKADASQEFSDNVQQAHVVQPKETQYIFSEISSTMNKLSSQQEQQKSQKINASNSLKRQQLSSKNKFHQSIYLKPHENVFAQMKQTPATLLNHQEIVKRLNSIKGSTWQAKVPSFISKMSLEQMNTRAGLRMDKPKFSYDNKQGSFIQKSSSSLRGNKATTDYAHFSMENISDLPKSFDWAEYIHAPRSQEDCGSCYAIATTSMLSSRLWIKYGDNTQLSPQHSLACNYYNQGCDGGYGFLVSKFYSEFEAVPESCHPYEARDGQCNHCNVESLSEVFTVTDYEYIGGSYGKSTERLMMEEIYKNGPIVVSFEPKMDFMYYNKGIYHSVDANQWIQNNEENPVWQKVDHSVLCYGWGEDENGKFWLLQNSWGEEWGENGNFRMRRGTDESNIESMGERANIVKTARKSPNTTEFSSTYSSHSDKYFVEKSKRKQ</sequence>